<dbReference type="EMBL" id="CP048882">
    <property type="protein sequence ID" value="QPP05282.1"/>
    <property type="molecule type" value="Genomic_DNA"/>
</dbReference>
<evidence type="ECO:0000259" key="5">
    <source>
        <dbReference type="Pfam" id="PF00171"/>
    </source>
</evidence>
<dbReference type="FunFam" id="3.40.605.10:FF:000007">
    <property type="entry name" value="NAD/NADP-dependent betaine aldehyde dehydrogenase"/>
    <property type="match status" value="1"/>
</dbReference>
<dbReference type="Gene3D" id="3.40.605.10">
    <property type="entry name" value="Aldehyde Dehydrogenase, Chain A, domain 1"/>
    <property type="match status" value="1"/>
</dbReference>
<name>A0A7T1T2N2_9ACTN</name>
<evidence type="ECO:0000256" key="4">
    <source>
        <dbReference type="RuleBase" id="RU003345"/>
    </source>
</evidence>
<dbReference type="InterPro" id="IPR016162">
    <property type="entry name" value="Ald_DH_N"/>
</dbReference>
<evidence type="ECO:0000313" key="6">
    <source>
        <dbReference type="EMBL" id="QPP05282.1"/>
    </source>
</evidence>
<dbReference type="SUPFAM" id="SSF53720">
    <property type="entry name" value="ALDH-like"/>
    <property type="match status" value="1"/>
</dbReference>
<dbReference type="InterPro" id="IPR029510">
    <property type="entry name" value="Ald_DH_CS_GLU"/>
</dbReference>
<evidence type="ECO:0000256" key="2">
    <source>
        <dbReference type="ARBA" id="ARBA00023002"/>
    </source>
</evidence>
<dbReference type="KEGG" id="sbat:G4Z16_01515"/>
<dbReference type="InterPro" id="IPR016161">
    <property type="entry name" value="Ald_DH/histidinol_DH"/>
</dbReference>
<evidence type="ECO:0000256" key="3">
    <source>
        <dbReference type="PROSITE-ProRule" id="PRU10007"/>
    </source>
</evidence>
<dbReference type="PROSITE" id="PS00687">
    <property type="entry name" value="ALDEHYDE_DEHYDR_GLU"/>
    <property type="match status" value="1"/>
</dbReference>
<accession>A0A7T1T2N2</accession>
<evidence type="ECO:0000256" key="1">
    <source>
        <dbReference type="ARBA" id="ARBA00009986"/>
    </source>
</evidence>
<dbReference type="GO" id="GO:0016620">
    <property type="term" value="F:oxidoreductase activity, acting on the aldehyde or oxo group of donors, NAD or NADP as acceptor"/>
    <property type="evidence" value="ECO:0007669"/>
    <property type="project" value="InterPro"/>
</dbReference>
<protein>
    <submittedName>
        <fullName evidence="6">Aldehyde dehydrogenase</fullName>
    </submittedName>
</protein>
<comment type="similarity">
    <text evidence="1 4">Belongs to the aldehyde dehydrogenase family.</text>
</comment>
<keyword evidence="2 4" id="KW-0560">Oxidoreductase</keyword>
<sequence>MGRQECRYEHFYIGGEWVGASTGHVITPVNPSTEVALGSVPKALEADVDAAVDAARRAFDERGGWSGWEPGRRAEVMERFATEIEARAGRIAELVSLQNGMPISMSRQLEAGYPTEVLRYYAGLARTTDFSEVRGGLLGGSIEVRHVPVGVAAAIVPWNYPQVLSMFKIAPAMAAGCTVVLKPSPEAVFDSFLVAEAAEAAGVPAGVLNVVPGGREAGAHLVAHPGVDKVAFTGSTPAGRVVAETCGRLLRPVTLELGGKSAGIILDDAELDPATIGEDLIRATLTNNGQTCFLSTRILAPRSRYAEVVDLVTELARTLPVGDAMDENTLIGPLTTAHQRERVEGHIAKGRSEGGRITTGGGRPVGLDKGWFIEPTVFADVGSGFGVAQEEIFGPVLCVLPYDDVDDAVRIANDSDYGLGGTVWTSDPERGAAVARRVRTGTIGVNRYLPDPVAPFGGVKASGLGTELGPEGLESYLQIQSVYC</sequence>
<organism evidence="6 7">
    <name type="scientific">Streptomyces bathyalis</name>
    <dbReference type="NCBI Taxonomy" id="2710756"/>
    <lineage>
        <taxon>Bacteria</taxon>
        <taxon>Bacillati</taxon>
        <taxon>Actinomycetota</taxon>
        <taxon>Actinomycetes</taxon>
        <taxon>Kitasatosporales</taxon>
        <taxon>Streptomycetaceae</taxon>
        <taxon>Streptomyces</taxon>
    </lineage>
</organism>
<dbReference type="InterPro" id="IPR016163">
    <property type="entry name" value="Ald_DH_C"/>
</dbReference>
<reference evidence="7" key="1">
    <citation type="submission" date="2020-02" db="EMBL/GenBank/DDBJ databases">
        <title>Streptomyces sp. ASO4wet.</title>
        <authorList>
            <person name="Risdian C."/>
            <person name="Landwehr W."/>
            <person name="Schupp P."/>
            <person name="Wink J."/>
        </authorList>
    </citation>
    <scope>NUCLEOTIDE SEQUENCE [LARGE SCALE GENOMIC DNA]</scope>
    <source>
        <strain evidence="7">ASO4wet</strain>
    </source>
</reference>
<dbReference type="AlphaFoldDB" id="A0A7T1T2N2"/>
<dbReference type="RefSeq" id="WP_197348788.1">
    <property type="nucleotide sequence ID" value="NZ_CP048882.1"/>
</dbReference>
<dbReference type="Gene3D" id="3.40.309.10">
    <property type="entry name" value="Aldehyde Dehydrogenase, Chain A, domain 2"/>
    <property type="match status" value="1"/>
</dbReference>
<feature type="active site" evidence="3">
    <location>
        <position position="256"/>
    </location>
</feature>
<dbReference type="CDD" id="cd07139">
    <property type="entry name" value="ALDH_AldA-Rv0768"/>
    <property type="match status" value="1"/>
</dbReference>
<dbReference type="PANTHER" id="PTHR42804">
    <property type="entry name" value="ALDEHYDE DEHYDROGENASE"/>
    <property type="match status" value="1"/>
</dbReference>
<dbReference type="Proteomes" id="UP000595046">
    <property type="component" value="Chromosome"/>
</dbReference>
<gene>
    <name evidence="6" type="ORF">G4Z16_01515</name>
</gene>
<dbReference type="Pfam" id="PF00171">
    <property type="entry name" value="Aldedh"/>
    <property type="match status" value="1"/>
</dbReference>
<keyword evidence="7" id="KW-1185">Reference proteome</keyword>
<proteinExistence type="inferred from homology"/>
<dbReference type="PANTHER" id="PTHR42804:SF1">
    <property type="entry name" value="ALDEHYDE DEHYDROGENASE-RELATED"/>
    <property type="match status" value="1"/>
</dbReference>
<feature type="domain" description="Aldehyde dehydrogenase" evidence="5">
    <location>
        <begin position="17"/>
        <end position="482"/>
    </location>
</feature>
<evidence type="ECO:0000313" key="7">
    <source>
        <dbReference type="Proteomes" id="UP000595046"/>
    </source>
</evidence>
<dbReference type="InterPro" id="IPR015590">
    <property type="entry name" value="Aldehyde_DH_dom"/>
</dbReference>